<evidence type="ECO:0008006" key="3">
    <source>
        <dbReference type="Google" id="ProtNLM"/>
    </source>
</evidence>
<evidence type="ECO:0000313" key="1">
    <source>
        <dbReference type="EMBL" id="KAK6757245.1"/>
    </source>
</evidence>
<sequence>MGYSAVFFSTLVVVVCIYLLLYLMAATANAVLDVGDAIIPCSEVIKNVQPTAWYAIPVAVISSLYRISQDEVMSEYTRDIDARTWIVRHSFPPNRLTKLFLSKFSSRFLSNGYDINPTVTTTALTVRATSERQK</sequence>
<keyword evidence="2" id="KW-1185">Reference proteome</keyword>
<proteinExistence type="predicted"/>
<evidence type="ECO:0000313" key="2">
    <source>
        <dbReference type="Proteomes" id="UP001303046"/>
    </source>
</evidence>
<reference evidence="1 2" key="1">
    <citation type="submission" date="2023-08" db="EMBL/GenBank/DDBJ databases">
        <title>A Necator americanus chromosomal reference genome.</title>
        <authorList>
            <person name="Ilik V."/>
            <person name="Petrzelkova K.J."/>
            <person name="Pardy F."/>
            <person name="Fuh T."/>
            <person name="Niatou-Singa F.S."/>
            <person name="Gouil Q."/>
            <person name="Baker L."/>
            <person name="Ritchie M.E."/>
            <person name="Jex A.R."/>
            <person name="Gazzola D."/>
            <person name="Li H."/>
            <person name="Toshio Fujiwara R."/>
            <person name="Zhan B."/>
            <person name="Aroian R.V."/>
            <person name="Pafco B."/>
            <person name="Schwarz E.M."/>
        </authorList>
    </citation>
    <scope>NUCLEOTIDE SEQUENCE [LARGE SCALE GENOMIC DNA]</scope>
    <source>
        <strain evidence="1 2">Aroian</strain>
        <tissue evidence="1">Whole animal</tissue>
    </source>
</reference>
<comment type="caution">
    <text evidence="1">The sequence shown here is derived from an EMBL/GenBank/DDBJ whole genome shotgun (WGS) entry which is preliminary data.</text>
</comment>
<gene>
    <name evidence="1" type="primary">Necator_chrV.g20002</name>
    <name evidence="1" type="ORF">RB195_015210</name>
</gene>
<accession>A0ABR1E4R0</accession>
<protein>
    <recommendedName>
        <fullName evidence="3">Bestrophin homolog</fullName>
    </recommendedName>
</protein>
<dbReference type="EMBL" id="JAVFWL010000005">
    <property type="protein sequence ID" value="KAK6757245.1"/>
    <property type="molecule type" value="Genomic_DNA"/>
</dbReference>
<dbReference type="Proteomes" id="UP001303046">
    <property type="component" value="Unassembled WGS sequence"/>
</dbReference>
<organism evidence="1 2">
    <name type="scientific">Necator americanus</name>
    <name type="common">Human hookworm</name>
    <dbReference type="NCBI Taxonomy" id="51031"/>
    <lineage>
        <taxon>Eukaryota</taxon>
        <taxon>Metazoa</taxon>
        <taxon>Ecdysozoa</taxon>
        <taxon>Nematoda</taxon>
        <taxon>Chromadorea</taxon>
        <taxon>Rhabditida</taxon>
        <taxon>Rhabditina</taxon>
        <taxon>Rhabditomorpha</taxon>
        <taxon>Strongyloidea</taxon>
        <taxon>Ancylostomatidae</taxon>
        <taxon>Bunostominae</taxon>
        <taxon>Necator</taxon>
    </lineage>
</organism>
<name>A0ABR1E4R0_NECAM</name>